<dbReference type="RefSeq" id="WP_302712232.1">
    <property type="nucleotide sequence ID" value="NZ_JAULRT010000052.1"/>
</dbReference>
<evidence type="ECO:0000313" key="2">
    <source>
        <dbReference type="Proteomes" id="UP001168380"/>
    </source>
</evidence>
<protein>
    <submittedName>
        <fullName evidence="1">Excinuclease ATPase subunit</fullName>
    </submittedName>
</protein>
<reference evidence="1" key="1">
    <citation type="submission" date="2023-07" db="EMBL/GenBank/DDBJ databases">
        <title>Gilvimarinus algae sp. nov., isolated from the surface of Kelp.</title>
        <authorList>
            <person name="Sun Y.Y."/>
            <person name="Gong Y."/>
            <person name="Du Z.J."/>
        </authorList>
    </citation>
    <scope>NUCLEOTIDE SEQUENCE</scope>
    <source>
        <strain evidence="1">SDUM040014</strain>
    </source>
</reference>
<keyword evidence="2" id="KW-1185">Reference proteome</keyword>
<sequence>MASRSMRLAAGFGAVVLSLAGFQAEARDDGLMLPVEDVLTEYADRLDSDVKFYFGKQSYPTPSKKLGEYVTNKKTNAFNKSDEEACRWVMLSALLQLQERAQSEGGNAVVDIRSYYKKNEVSSETEYECHAGNIMAGVALIGRVVKID</sequence>
<gene>
    <name evidence="1" type="ORF">QWI16_07790</name>
</gene>
<name>A0ABT8TFA0_9GAMM</name>
<dbReference type="EMBL" id="JAULRT010000052">
    <property type="protein sequence ID" value="MDO3382073.1"/>
    <property type="molecule type" value="Genomic_DNA"/>
</dbReference>
<accession>A0ABT8TFA0</accession>
<proteinExistence type="predicted"/>
<evidence type="ECO:0000313" key="1">
    <source>
        <dbReference type="EMBL" id="MDO3382073.1"/>
    </source>
</evidence>
<organism evidence="1 2">
    <name type="scientific">Gilvimarinus algae</name>
    <dbReference type="NCBI Taxonomy" id="3058037"/>
    <lineage>
        <taxon>Bacteria</taxon>
        <taxon>Pseudomonadati</taxon>
        <taxon>Pseudomonadota</taxon>
        <taxon>Gammaproteobacteria</taxon>
        <taxon>Cellvibrionales</taxon>
        <taxon>Cellvibrionaceae</taxon>
        <taxon>Gilvimarinus</taxon>
    </lineage>
</organism>
<dbReference type="Proteomes" id="UP001168380">
    <property type="component" value="Unassembled WGS sequence"/>
</dbReference>
<comment type="caution">
    <text evidence="1">The sequence shown here is derived from an EMBL/GenBank/DDBJ whole genome shotgun (WGS) entry which is preliminary data.</text>
</comment>